<feature type="compositionally biased region" description="Basic residues" evidence="1">
    <location>
        <begin position="344"/>
        <end position="354"/>
    </location>
</feature>
<feature type="region of interest" description="Disordered" evidence="1">
    <location>
        <begin position="243"/>
        <end position="306"/>
    </location>
</feature>
<feature type="region of interest" description="Disordered" evidence="1">
    <location>
        <begin position="344"/>
        <end position="405"/>
    </location>
</feature>
<reference evidence="2 3" key="1">
    <citation type="submission" date="2019-03" db="EMBL/GenBank/DDBJ databases">
        <title>Rhodosporidium diobovatum UCD-FST 08-225 genome sequencing, assembly, and annotation.</title>
        <authorList>
            <person name="Fakankun I.U."/>
            <person name="Fristensky B."/>
            <person name="Levin D.B."/>
        </authorList>
    </citation>
    <scope>NUCLEOTIDE SEQUENCE [LARGE SCALE GENOMIC DNA]</scope>
    <source>
        <strain evidence="2 3">UCD-FST 08-225</strain>
    </source>
</reference>
<comment type="caution">
    <text evidence="2">The sequence shown here is derived from an EMBL/GenBank/DDBJ whole genome shotgun (WGS) entry which is preliminary data.</text>
</comment>
<proteinExistence type="predicted"/>
<name>A0A5C5FK30_9BASI</name>
<feature type="compositionally biased region" description="Polar residues" evidence="1">
    <location>
        <begin position="271"/>
        <end position="280"/>
    </location>
</feature>
<feature type="compositionally biased region" description="Basic and acidic residues" evidence="1">
    <location>
        <begin position="367"/>
        <end position="392"/>
    </location>
</feature>
<dbReference type="OrthoDB" id="2534623at2759"/>
<evidence type="ECO:0000313" key="2">
    <source>
        <dbReference type="EMBL" id="TNY17167.1"/>
    </source>
</evidence>
<gene>
    <name evidence="2" type="ORF">DMC30DRAFT_420050</name>
</gene>
<keyword evidence="3" id="KW-1185">Reference proteome</keyword>
<evidence type="ECO:0000313" key="3">
    <source>
        <dbReference type="Proteomes" id="UP000311382"/>
    </source>
</evidence>
<organism evidence="2 3">
    <name type="scientific">Rhodotorula diobovata</name>
    <dbReference type="NCBI Taxonomy" id="5288"/>
    <lineage>
        <taxon>Eukaryota</taxon>
        <taxon>Fungi</taxon>
        <taxon>Dikarya</taxon>
        <taxon>Basidiomycota</taxon>
        <taxon>Pucciniomycotina</taxon>
        <taxon>Microbotryomycetes</taxon>
        <taxon>Sporidiobolales</taxon>
        <taxon>Sporidiobolaceae</taxon>
        <taxon>Rhodotorula</taxon>
    </lineage>
</organism>
<evidence type="ECO:0000256" key="1">
    <source>
        <dbReference type="SAM" id="MobiDB-lite"/>
    </source>
</evidence>
<sequence length="405" mass="45101">MSAKPHKFWPSVGSVWSHWSDLLLATQLAALRAGFNYVGRYWAPSRPIHMWVRCTVETTAARTANCRHSLLSATAVDPKDPSGAWKVVGQDAGNLEAERHPKHTYPIGLSSWLKEEPTGCTTLQAGDTVTGFRELHNLEGSLRSDARRDGRFLARCKLRETKDTRHDFAFTCVLDTARCAFFVMFTRLLDTSDGQPQWRCVEIRSAHTCVSEALPPQERLKWRLKFFPPLQLEDGCTGRRTRIRKPASTGAAQHTGAVPVRERTIDDMHISTKSTLSRAGSSPRLVSLAATAAGSSDSNEPDPLAHDRTALSTAERELADATGSVKKLEADLAAAEKLVEMRRKRVDKKRKKLQRKVERAQRKKSKFKEGRRSPGKKRDPGRVDEGEQEVKAKGTAQALVLSDSE</sequence>
<dbReference type="EMBL" id="SOZI01000235">
    <property type="protein sequence ID" value="TNY17167.1"/>
    <property type="molecule type" value="Genomic_DNA"/>
</dbReference>
<protein>
    <submittedName>
        <fullName evidence="2">Uncharacterized protein</fullName>
    </submittedName>
</protein>
<dbReference type="Proteomes" id="UP000311382">
    <property type="component" value="Unassembled WGS sequence"/>
</dbReference>
<dbReference type="AlphaFoldDB" id="A0A5C5FK30"/>
<feature type="compositionally biased region" description="Basic and acidic residues" evidence="1">
    <location>
        <begin position="260"/>
        <end position="270"/>
    </location>
</feature>
<accession>A0A5C5FK30</accession>